<dbReference type="EMBL" id="QOVF01000005">
    <property type="protein sequence ID" value="KAA0693172.1"/>
    <property type="molecule type" value="Genomic_DNA"/>
</dbReference>
<gene>
    <name evidence="2" type="ORF">DT594_14940</name>
</gene>
<evidence type="ECO:0000313" key="2">
    <source>
        <dbReference type="EMBL" id="KAA0693172.1"/>
    </source>
</evidence>
<name>A0A7V7GRT2_9GAMM</name>
<feature type="transmembrane region" description="Helical" evidence="1">
    <location>
        <begin position="12"/>
        <end position="33"/>
    </location>
</feature>
<keyword evidence="1" id="KW-0472">Membrane</keyword>
<keyword evidence="1" id="KW-1133">Transmembrane helix</keyword>
<dbReference type="Proteomes" id="UP000463138">
    <property type="component" value="Unassembled WGS sequence"/>
</dbReference>
<comment type="caution">
    <text evidence="2">The sequence shown here is derived from an EMBL/GenBank/DDBJ whole genome shotgun (WGS) entry which is preliminary data.</text>
</comment>
<dbReference type="RefSeq" id="WP_149333419.1">
    <property type="nucleotide sequence ID" value="NZ_JBHOFR010000005.1"/>
</dbReference>
<keyword evidence="1" id="KW-0812">Transmembrane</keyword>
<evidence type="ECO:0000313" key="3">
    <source>
        <dbReference type="Proteomes" id="UP000463138"/>
    </source>
</evidence>
<evidence type="ECO:0008006" key="4">
    <source>
        <dbReference type="Google" id="ProtNLM"/>
    </source>
</evidence>
<dbReference type="AlphaFoldDB" id="A0A7V7GRT2"/>
<organism evidence="2 3">
    <name type="scientific">Halopseudomonas laoshanensis</name>
    <dbReference type="NCBI Taxonomy" id="2268758"/>
    <lineage>
        <taxon>Bacteria</taxon>
        <taxon>Pseudomonadati</taxon>
        <taxon>Pseudomonadota</taxon>
        <taxon>Gammaproteobacteria</taxon>
        <taxon>Pseudomonadales</taxon>
        <taxon>Pseudomonadaceae</taxon>
        <taxon>Halopseudomonas</taxon>
    </lineage>
</organism>
<accession>A0A7V7GRT2</accession>
<protein>
    <recommendedName>
        <fullName evidence="4">Lipoprotein</fullName>
    </recommendedName>
</protein>
<proteinExistence type="predicted"/>
<keyword evidence="3" id="KW-1185">Reference proteome</keyword>
<evidence type="ECO:0000256" key="1">
    <source>
        <dbReference type="SAM" id="Phobius"/>
    </source>
</evidence>
<sequence>MSETKELNKLPIILTFFATVFATVMILYAYGYLNFTREEQGLLVAEFSLVTVGSAEAGQMRSRAANQVAECVDGILVLHDNRHNGLSGLLVDNRERVVRCNAQSVPVAE</sequence>
<reference evidence="2 3" key="1">
    <citation type="submission" date="2018-07" db="EMBL/GenBank/DDBJ databases">
        <title>Pseudomonas laoshanensis sp. nov., isolated from soil.</title>
        <authorList>
            <person name="Sun J."/>
            <person name="Yu L."/>
            <person name="Wang M."/>
            <person name="Zhang C."/>
        </authorList>
    </citation>
    <scope>NUCLEOTIDE SEQUENCE [LARGE SCALE GENOMIC DNA]</scope>
    <source>
        <strain evidence="2 3">Y22</strain>
    </source>
</reference>
<dbReference type="OrthoDB" id="6974541at2"/>